<evidence type="ECO:0000256" key="5">
    <source>
        <dbReference type="ARBA" id="ARBA00022737"/>
    </source>
</evidence>
<proteinExistence type="inferred from homology"/>
<dbReference type="PANTHER" id="PTHR13720:SF14">
    <property type="entry name" value="CILIA- AND FLAGELLA-ASSOCIATED PROTEIN 52"/>
    <property type="match status" value="1"/>
</dbReference>
<comment type="similarity">
    <text evidence="7">Belongs to the CFAP52 family.</text>
</comment>
<evidence type="ECO:0000256" key="4">
    <source>
        <dbReference type="ARBA" id="ARBA00022574"/>
    </source>
</evidence>
<keyword evidence="6" id="KW-0966">Cell projection</keyword>
<dbReference type="SMART" id="SM00320">
    <property type="entry name" value="WD40"/>
    <property type="match status" value="9"/>
</dbReference>
<dbReference type="EMBL" id="CDSF01000104">
    <property type="protein sequence ID" value="CEP00881.1"/>
    <property type="molecule type" value="Genomic_DNA"/>
</dbReference>
<dbReference type="Gene3D" id="2.130.10.10">
    <property type="entry name" value="YVTN repeat-like/Quinoprotein amine dehydrogenase"/>
    <property type="match status" value="3"/>
</dbReference>
<feature type="region of interest" description="Disordered" evidence="9">
    <location>
        <begin position="1"/>
        <end position="39"/>
    </location>
</feature>
<dbReference type="SUPFAM" id="SSF50998">
    <property type="entry name" value="Quinoprotein alcohol dehydrogenase-like"/>
    <property type="match status" value="1"/>
</dbReference>
<dbReference type="InterPro" id="IPR011047">
    <property type="entry name" value="Quinoprotein_ADH-like_sf"/>
</dbReference>
<dbReference type="Pfam" id="PF00400">
    <property type="entry name" value="WD40"/>
    <property type="match status" value="3"/>
</dbReference>
<organism evidence="10 11">
    <name type="scientific">Plasmodiophora brassicae</name>
    <name type="common">Clubroot disease agent</name>
    <dbReference type="NCBI Taxonomy" id="37360"/>
    <lineage>
        <taxon>Eukaryota</taxon>
        <taxon>Sar</taxon>
        <taxon>Rhizaria</taxon>
        <taxon>Endomyxa</taxon>
        <taxon>Phytomyxea</taxon>
        <taxon>Plasmodiophorida</taxon>
        <taxon>Plasmodiophoridae</taxon>
        <taxon>Plasmodiophora</taxon>
    </lineage>
</organism>
<dbReference type="InterPro" id="IPR050630">
    <property type="entry name" value="WD_repeat_EMAP"/>
</dbReference>
<keyword evidence="4" id="KW-0853">WD repeat</keyword>
<sequence length="664" mass="71028">MNRAGRPGPDPKLVFAPTTDAQAKHDAAHDAPGASPSTTALSLENMIGFTGAHRHTLLFHPRQNDVIVFAIGKVVVLSALTPPQSQRFLRGHDGEICALAMSPSGRLLASGQMGEQSPLSSSAPVCLWNVQTGALVTRFGHRSLRLRALAFSDDERWLACATDNALALWEIATGDLVTCPQRQAITAMAFGAPVPCPKARRNPSYLVYSCVDSAALIHRFDYDIKTMQYDATTRKCDAPGRGALVRCFTCCTLDETKQFLLCGSTAGDVSVFNVDVGQFRASFPVCSAGVHSLITNGDLLLAGGGDGTLSKYKGGAQQWDLVDRLELGGAVNSLSNAADGCEVIAGTASGRIYRVRVVDRLDALLVHQSPTVAVVHIAFAANRSNVFATISARGTIMVWDLADYTVVSSAQGPCQGCVVEFNNEGNGDESLLSGWADGAVRAHSIATGTMLWEIPHAVRGAVTAIAQRRRFIIVAGSTSGSIRVLDRVTRSMVAEYVAHTLAPVSAILVDCRNENIVHSCGADRRHVSYDFARRVFLAGHQIDNGHFEAVAQRRTGEAETATAISDGRIMTWDIDATAAVNVHRTSNHDPVHSIDVSRSGQFVVAGQGDDLVAVYRWGADQKFTLVGELRVHSGRIRSVRWTPDGRQIVSTGTPIGCQSTCLTT</sequence>
<dbReference type="OrthoDB" id="10264376at2759"/>
<keyword evidence="6" id="KW-0969">Cilium</keyword>
<dbReference type="GO" id="GO:0005930">
    <property type="term" value="C:axoneme"/>
    <property type="evidence" value="ECO:0007669"/>
    <property type="project" value="UniProtKB-ARBA"/>
</dbReference>
<evidence type="ECO:0000256" key="3">
    <source>
        <dbReference type="ARBA" id="ARBA00022490"/>
    </source>
</evidence>
<dbReference type="AlphaFoldDB" id="A0A0G4J0P7"/>
<keyword evidence="3" id="KW-0963">Cytoplasm</keyword>
<dbReference type="GO" id="GO:0031514">
    <property type="term" value="C:motile cilium"/>
    <property type="evidence" value="ECO:0007669"/>
    <property type="project" value="UniProtKB-SubCell"/>
</dbReference>
<dbReference type="InterPro" id="IPR001680">
    <property type="entry name" value="WD40_rpt"/>
</dbReference>
<evidence type="ECO:0000313" key="11">
    <source>
        <dbReference type="Proteomes" id="UP000039324"/>
    </source>
</evidence>
<dbReference type="SUPFAM" id="SSF50978">
    <property type="entry name" value="WD40 repeat-like"/>
    <property type="match status" value="1"/>
</dbReference>
<evidence type="ECO:0000256" key="8">
    <source>
        <dbReference type="ARBA" id="ARBA00029552"/>
    </source>
</evidence>
<protein>
    <recommendedName>
        <fullName evidence="8">Cilia- and flagella-associated protein 52</fullName>
    </recommendedName>
</protein>
<evidence type="ECO:0000256" key="1">
    <source>
        <dbReference type="ARBA" id="ARBA00004230"/>
    </source>
</evidence>
<accession>A0A0G4J0P7</accession>
<reference evidence="10 11" key="1">
    <citation type="submission" date="2015-02" db="EMBL/GenBank/DDBJ databases">
        <authorList>
            <person name="Chooi Y.-H."/>
        </authorList>
    </citation>
    <scope>NUCLEOTIDE SEQUENCE [LARGE SCALE GENOMIC DNA]</scope>
    <source>
        <strain evidence="10">E3</strain>
    </source>
</reference>
<comment type="subcellular location">
    <subcellularLocation>
        <location evidence="1">Cell projection</location>
        <location evidence="1">Cilium</location>
        <location evidence="1">Flagellum</location>
    </subcellularLocation>
    <subcellularLocation>
        <location evidence="2">Cytoplasm</location>
    </subcellularLocation>
</comment>
<evidence type="ECO:0000256" key="7">
    <source>
        <dbReference type="ARBA" id="ARBA00029456"/>
    </source>
</evidence>
<evidence type="ECO:0000256" key="6">
    <source>
        <dbReference type="ARBA" id="ARBA00022846"/>
    </source>
</evidence>
<keyword evidence="5" id="KW-0677">Repeat</keyword>
<keyword evidence="6" id="KW-0282">Flagellum</keyword>
<dbReference type="InterPro" id="IPR036322">
    <property type="entry name" value="WD40_repeat_dom_sf"/>
</dbReference>
<gene>
    <name evidence="10" type="ORF">PBRA_008193</name>
</gene>
<dbReference type="OMA" id="DWNLVGQ"/>
<dbReference type="InterPro" id="IPR015943">
    <property type="entry name" value="WD40/YVTN_repeat-like_dom_sf"/>
</dbReference>
<evidence type="ECO:0000256" key="2">
    <source>
        <dbReference type="ARBA" id="ARBA00004496"/>
    </source>
</evidence>
<dbReference type="Proteomes" id="UP000039324">
    <property type="component" value="Unassembled WGS sequence"/>
</dbReference>
<dbReference type="PANTHER" id="PTHR13720">
    <property type="entry name" value="WD-40 REPEAT PROTEIN"/>
    <property type="match status" value="1"/>
</dbReference>
<name>A0A0G4J0P7_PLABS</name>
<evidence type="ECO:0000313" key="10">
    <source>
        <dbReference type="EMBL" id="CEP00881.1"/>
    </source>
</evidence>
<keyword evidence="11" id="KW-1185">Reference proteome</keyword>
<dbReference type="STRING" id="37360.A0A0G4J0P7"/>
<evidence type="ECO:0000256" key="9">
    <source>
        <dbReference type="SAM" id="MobiDB-lite"/>
    </source>
</evidence>